<feature type="transmembrane region" description="Helical" evidence="1">
    <location>
        <begin position="149"/>
        <end position="169"/>
    </location>
</feature>
<reference evidence="3" key="2">
    <citation type="submission" date="2019-10" db="EMBL/GenBank/DDBJ databases">
        <authorList>
            <consortium name="NCBI Genome Project"/>
        </authorList>
    </citation>
    <scope>NUCLEOTIDE SEQUENCE</scope>
    <source>
        <strain evidence="3">NI907</strain>
    </source>
</reference>
<organism evidence="2 3">
    <name type="scientific">Pyricularia grisea</name>
    <name type="common">Crabgrass-specific blast fungus</name>
    <name type="synonym">Magnaporthe grisea</name>
    <dbReference type="NCBI Taxonomy" id="148305"/>
    <lineage>
        <taxon>Eukaryota</taxon>
        <taxon>Fungi</taxon>
        <taxon>Dikarya</taxon>
        <taxon>Ascomycota</taxon>
        <taxon>Pezizomycotina</taxon>
        <taxon>Sordariomycetes</taxon>
        <taxon>Sordariomycetidae</taxon>
        <taxon>Magnaporthales</taxon>
        <taxon>Pyriculariaceae</taxon>
        <taxon>Pyricularia</taxon>
    </lineage>
</organism>
<reference evidence="3" key="3">
    <citation type="submission" date="2025-08" db="UniProtKB">
        <authorList>
            <consortium name="RefSeq"/>
        </authorList>
    </citation>
    <scope>IDENTIFICATION</scope>
    <source>
        <strain evidence="3">NI907</strain>
    </source>
</reference>
<dbReference type="GeneID" id="41963610"/>
<dbReference type="Proteomes" id="UP000515153">
    <property type="component" value="Chromosome V"/>
</dbReference>
<keyword evidence="1" id="KW-0812">Transmembrane</keyword>
<proteinExistence type="predicted"/>
<evidence type="ECO:0000256" key="1">
    <source>
        <dbReference type="SAM" id="Phobius"/>
    </source>
</evidence>
<keyword evidence="1" id="KW-1133">Transmembrane helix</keyword>
<keyword evidence="2" id="KW-1185">Reference proteome</keyword>
<evidence type="ECO:0000313" key="2">
    <source>
        <dbReference type="Proteomes" id="UP000515153"/>
    </source>
</evidence>
<keyword evidence="1" id="KW-0472">Membrane</keyword>
<reference evidence="2 3" key="1">
    <citation type="journal article" date="2019" name="Mol. Biol. Evol.">
        <title>Blast fungal genomes show frequent chromosomal changes, gene gains and losses, and effector gene turnover.</title>
        <authorList>
            <person name="Gomez Luciano L.B."/>
            <person name="Jason Tsai I."/>
            <person name="Chuma I."/>
            <person name="Tosa Y."/>
            <person name="Chen Y.H."/>
            <person name="Li J.Y."/>
            <person name="Li M.Y."/>
            <person name="Jade Lu M.Y."/>
            <person name="Nakayashiki H."/>
            <person name="Li W.H."/>
        </authorList>
    </citation>
    <scope>NUCLEOTIDE SEQUENCE [LARGE SCALE GENOMIC DNA]</scope>
    <source>
        <strain evidence="2 3">NI907</strain>
    </source>
</reference>
<sequence>MFDKVAVQRMSSGEVVLGGVDWAICPSRVLHCCWLFGASSSRRGTAGQVLGPPPGQTRVPAQVCAKWDVERPLHIVLGYCGHGSQNERIGNPTKASSMGGGALSVTCPRVGLRTRPAVEELHRSRAANFCGTSVCAAAGAALMRTAHVALYFGGAFTILFPCWFLIIQLGRLYFVLVRLDPPDIRGVALLCLKKMLSQKGARTAVVPTS</sequence>
<dbReference type="AlphaFoldDB" id="A0A6P8AUB9"/>
<gene>
    <name evidence="3" type="ORF">PgNI_08707</name>
</gene>
<dbReference type="RefSeq" id="XP_030978513.1">
    <property type="nucleotide sequence ID" value="XM_031128702.1"/>
</dbReference>
<accession>A0A6P8AUB9</accession>
<evidence type="ECO:0000313" key="3">
    <source>
        <dbReference type="RefSeq" id="XP_030978513.1"/>
    </source>
</evidence>
<name>A0A6P8AUB9_PYRGI</name>
<protein>
    <submittedName>
        <fullName evidence="3">Uncharacterized protein</fullName>
    </submittedName>
</protein>
<dbReference type="KEGG" id="pgri:PgNI_08707"/>